<organism evidence="2">
    <name type="scientific">Brassica cretica</name>
    <name type="common">Mustard</name>
    <dbReference type="NCBI Taxonomy" id="69181"/>
    <lineage>
        <taxon>Eukaryota</taxon>
        <taxon>Viridiplantae</taxon>
        <taxon>Streptophyta</taxon>
        <taxon>Embryophyta</taxon>
        <taxon>Tracheophyta</taxon>
        <taxon>Spermatophyta</taxon>
        <taxon>Magnoliopsida</taxon>
        <taxon>eudicotyledons</taxon>
        <taxon>Gunneridae</taxon>
        <taxon>Pentapetalae</taxon>
        <taxon>rosids</taxon>
        <taxon>malvids</taxon>
        <taxon>Brassicales</taxon>
        <taxon>Brassicaceae</taxon>
        <taxon>Brassiceae</taxon>
        <taxon>Brassica</taxon>
    </lineage>
</organism>
<proteinExistence type="predicted"/>
<sequence>MAKETSRSTGRHRRLYSSTTSTLDCDSPRCDSVSLLGSNYQSEKNVCENPYVASDFSFTPLPRQSNDSVLCLDNIRSVQLFSPTNDIDLTPIVVSQYAMDRHDHSTPLMFPRPHRQSNDSVLCLDNIRSVQLFSPTNDIDLTPIVVSQYAMDSFRPGFK</sequence>
<gene>
    <name evidence="2" type="ORF">F2Q70_00040709</name>
</gene>
<feature type="region of interest" description="Disordered" evidence="1">
    <location>
        <begin position="1"/>
        <end position="22"/>
    </location>
</feature>
<name>A0A8S9K3U9_BRACR</name>
<dbReference type="EMBL" id="QGKY02000190">
    <property type="protein sequence ID" value="KAF2588789.1"/>
    <property type="molecule type" value="Genomic_DNA"/>
</dbReference>
<protein>
    <submittedName>
        <fullName evidence="2">Uncharacterized protein</fullName>
    </submittedName>
</protein>
<evidence type="ECO:0000313" key="2">
    <source>
        <dbReference type="EMBL" id="KAF2588789.1"/>
    </source>
</evidence>
<evidence type="ECO:0000256" key="1">
    <source>
        <dbReference type="SAM" id="MobiDB-lite"/>
    </source>
</evidence>
<accession>A0A8S9K3U9</accession>
<reference evidence="2" key="1">
    <citation type="submission" date="2019-12" db="EMBL/GenBank/DDBJ databases">
        <title>Genome sequencing and annotation of Brassica cretica.</title>
        <authorList>
            <person name="Studholme D.J."/>
            <person name="Sarris P.F."/>
        </authorList>
    </citation>
    <scope>NUCLEOTIDE SEQUENCE</scope>
    <source>
        <strain evidence="2">PFS-102/07</strain>
        <tissue evidence="2">Leaf</tissue>
    </source>
</reference>
<dbReference type="AlphaFoldDB" id="A0A8S9K3U9"/>
<comment type="caution">
    <text evidence="2">The sequence shown here is derived from an EMBL/GenBank/DDBJ whole genome shotgun (WGS) entry which is preliminary data.</text>
</comment>